<proteinExistence type="predicted"/>
<comment type="caution">
    <text evidence="2">The sequence shown here is derived from an EMBL/GenBank/DDBJ whole genome shotgun (WGS) entry which is preliminary data.</text>
</comment>
<dbReference type="RefSeq" id="WP_252851876.1">
    <property type="nucleotide sequence ID" value="NZ_JAMXLR010000026.1"/>
</dbReference>
<feature type="domain" description="Flagellar protein FlgJ N-terminal" evidence="1">
    <location>
        <begin position="59"/>
        <end position="107"/>
    </location>
</feature>
<name>A0A9X2FGE0_9BACT</name>
<organism evidence="2 3">
    <name type="scientific">Aeoliella straminimaris</name>
    <dbReference type="NCBI Taxonomy" id="2954799"/>
    <lineage>
        <taxon>Bacteria</taxon>
        <taxon>Pseudomonadati</taxon>
        <taxon>Planctomycetota</taxon>
        <taxon>Planctomycetia</taxon>
        <taxon>Pirellulales</taxon>
        <taxon>Lacipirellulaceae</taxon>
        <taxon>Aeoliella</taxon>
    </lineage>
</organism>
<gene>
    <name evidence="2" type="ORF">NG895_07615</name>
</gene>
<dbReference type="Pfam" id="PF10135">
    <property type="entry name" value="Rod-binding"/>
    <property type="match status" value="1"/>
</dbReference>
<sequence>MNIASTLASANYDLPQVSTSANRLRAEQSTSSQSVKNAERVYDAFSKFVGETFYGQMTKSMRSTVDKPAYFHGGRGEEVFQSQLDQQLAQEWAEQSGDRFAEPMFEQAFPEHAQVLREARQAANVAETKNAPSLQDLNGLRRY</sequence>
<evidence type="ECO:0000313" key="2">
    <source>
        <dbReference type="EMBL" id="MCO6043771.1"/>
    </source>
</evidence>
<keyword evidence="3" id="KW-1185">Reference proteome</keyword>
<evidence type="ECO:0000259" key="1">
    <source>
        <dbReference type="Pfam" id="PF10135"/>
    </source>
</evidence>
<dbReference type="InterPro" id="IPR019301">
    <property type="entry name" value="Flagellar_prot_FlgJ_N"/>
</dbReference>
<dbReference type="AlphaFoldDB" id="A0A9X2FGE0"/>
<reference evidence="2" key="1">
    <citation type="submission" date="2022-06" db="EMBL/GenBank/DDBJ databases">
        <title>Aeoliella straminimaris, a novel planctomycete from sediments.</title>
        <authorList>
            <person name="Vitorino I.R."/>
            <person name="Lage O.M."/>
        </authorList>
    </citation>
    <scope>NUCLEOTIDE SEQUENCE</scope>
    <source>
        <strain evidence="2">ICT_H6.2</strain>
    </source>
</reference>
<protein>
    <submittedName>
        <fullName evidence="2">Rod-binding protein</fullName>
    </submittedName>
</protein>
<accession>A0A9X2FGE0</accession>
<evidence type="ECO:0000313" key="3">
    <source>
        <dbReference type="Proteomes" id="UP001155241"/>
    </source>
</evidence>
<dbReference type="Proteomes" id="UP001155241">
    <property type="component" value="Unassembled WGS sequence"/>
</dbReference>
<dbReference type="EMBL" id="JAMXLR010000026">
    <property type="protein sequence ID" value="MCO6043771.1"/>
    <property type="molecule type" value="Genomic_DNA"/>
</dbReference>